<evidence type="ECO:0000259" key="9">
    <source>
        <dbReference type="SMART" id="SM00977"/>
    </source>
</evidence>
<dbReference type="RefSeq" id="WP_052222293.1">
    <property type="nucleotide sequence ID" value="NZ_LHUR01000033.1"/>
</dbReference>
<dbReference type="EMBL" id="LHUR01000033">
    <property type="protein sequence ID" value="KOA18768.1"/>
    <property type="molecule type" value="Genomic_DNA"/>
</dbReference>
<dbReference type="InterPro" id="IPR014729">
    <property type="entry name" value="Rossmann-like_a/b/a_fold"/>
</dbReference>
<comment type="domain">
    <text evidence="8">The N-terminal region contains the highly conserved SGGXDS motif, predicted to be a P-loop motif involved in ATP binding.</text>
</comment>
<comment type="caution">
    <text evidence="10">The sequence shown here is derived from an EMBL/GenBank/DDBJ whole genome shotgun (WGS) entry which is preliminary data.</text>
</comment>
<keyword evidence="4 8" id="KW-0819">tRNA processing</keyword>
<dbReference type="InterPro" id="IPR012094">
    <property type="entry name" value="tRNA_Ile_lys_synt"/>
</dbReference>
<reference evidence="11" key="1">
    <citation type="submission" date="2015-08" db="EMBL/GenBank/DDBJ databases">
        <title>Genome sequence of the strict anaerobe Clostridium homopropionicum LuHBu1 (DSM 5847T).</title>
        <authorList>
            <person name="Poehlein A."/>
            <person name="Beck M."/>
            <person name="Schiel-Bengelsdorf B."/>
            <person name="Bengelsdorf F.R."/>
            <person name="Daniel R."/>
            <person name="Duerre P."/>
        </authorList>
    </citation>
    <scope>NUCLEOTIDE SEQUENCE [LARGE SCALE GENOMIC DNA]</scope>
    <source>
        <strain evidence="11">DSM 5847</strain>
    </source>
</reference>
<dbReference type="SUPFAM" id="SSF56037">
    <property type="entry name" value="PheT/TilS domain"/>
    <property type="match status" value="1"/>
</dbReference>
<evidence type="ECO:0000256" key="8">
    <source>
        <dbReference type="HAMAP-Rule" id="MF_01161"/>
    </source>
</evidence>
<dbReference type="GO" id="GO:0005737">
    <property type="term" value="C:cytoplasm"/>
    <property type="evidence" value="ECO:0007669"/>
    <property type="project" value="UniProtKB-SubCell"/>
</dbReference>
<keyword evidence="5 8" id="KW-0547">Nucleotide-binding</keyword>
<comment type="catalytic activity">
    <reaction evidence="7 8">
        <text>cytidine(34) in tRNA(Ile2) + L-lysine + ATP = lysidine(34) in tRNA(Ile2) + AMP + diphosphate + H(+)</text>
        <dbReference type="Rhea" id="RHEA:43744"/>
        <dbReference type="Rhea" id="RHEA-COMP:10625"/>
        <dbReference type="Rhea" id="RHEA-COMP:10670"/>
        <dbReference type="ChEBI" id="CHEBI:15378"/>
        <dbReference type="ChEBI" id="CHEBI:30616"/>
        <dbReference type="ChEBI" id="CHEBI:32551"/>
        <dbReference type="ChEBI" id="CHEBI:33019"/>
        <dbReference type="ChEBI" id="CHEBI:82748"/>
        <dbReference type="ChEBI" id="CHEBI:83665"/>
        <dbReference type="ChEBI" id="CHEBI:456215"/>
        <dbReference type="EC" id="6.3.4.19"/>
    </reaction>
</comment>
<dbReference type="SUPFAM" id="SSF52402">
    <property type="entry name" value="Adenine nucleotide alpha hydrolases-like"/>
    <property type="match status" value="1"/>
</dbReference>
<sequence>MVDKVINTIKANNMFQPGDKVIVAVSGGPDSICLLHILNDIRESLGIILVAAHVNHCLRGKDADEDESYVKEFCRGIGIECFVLRENVHEISKERGISCEMAGREVRYKFFLQLLGRINAQKIAIAHNSNDQGETVLMRIIRGTGLDGLEGIKAVRDNIYVRPILDVTRKEIEEYCQKNNLNPRIDKTNLESIYARNKIRLELIPYIQNNFNPDIIDSLNRLASIVRVDNEYINNVSVEAYKKYCNKNKEKVIIIKDAFKQHEAVLVRLLRMALREIKGNLYNFDKNHIQDIINLQKGETGKNIALPQKVRVINDYGDIQITSVIEKKAIVYEEDQYILKVNEKVTIKNYNLIVDLKIIENNKKFNLKDKTLVKYFDYDKIHGEIKLRHRKNGDRFTPIGMKGSKKLKDLFIDLKIPKDERDIVPLITFNDEIAWVIGYRISDKFKVDTYTKNILQIIIEREE</sequence>
<keyword evidence="3 8" id="KW-0436">Ligase</keyword>
<evidence type="ECO:0000256" key="6">
    <source>
        <dbReference type="ARBA" id="ARBA00022840"/>
    </source>
</evidence>
<evidence type="ECO:0000256" key="7">
    <source>
        <dbReference type="ARBA" id="ARBA00048539"/>
    </source>
</evidence>
<accession>A0A0L6Z7J4</accession>
<dbReference type="InterPro" id="IPR011063">
    <property type="entry name" value="TilS/TtcA_N"/>
</dbReference>
<dbReference type="Proteomes" id="UP000037043">
    <property type="component" value="Unassembled WGS sequence"/>
</dbReference>
<organism evidence="10 11">
    <name type="scientific">Clostridium homopropionicum DSM 5847</name>
    <dbReference type="NCBI Taxonomy" id="1121318"/>
    <lineage>
        <taxon>Bacteria</taxon>
        <taxon>Bacillati</taxon>
        <taxon>Bacillota</taxon>
        <taxon>Clostridia</taxon>
        <taxon>Eubacteriales</taxon>
        <taxon>Clostridiaceae</taxon>
        <taxon>Clostridium</taxon>
    </lineage>
</organism>
<keyword evidence="6 8" id="KW-0067">ATP-binding</keyword>
<evidence type="ECO:0000256" key="4">
    <source>
        <dbReference type="ARBA" id="ARBA00022694"/>
    </source>
</evidence>
<dbReference type="Pfam" id="PF11734">
    <property type="entry name" value="TilS_C"/>
    <property type="match status" value="1"/>
</dbReference>
<dbReference type="Pfam" id="PF01171">
    <property type="entry name" value="ATP_bind_3"/>
    <property type="match status" value="1"/>
</dbReference>
<evidence type="ECO:0000313" key="10">
    <source>
        <dbReference type="EMBL" id="KOA18768.1"/>
    </source>
</evidence>
<dbReference type="GO" id="GO:0032267">
    <property type="term" value="F:tRNA(Ile)-lysidine synthase activity"/>
    <property type="evidence" value="ECO:0007669"/>
    <property type="project" value="UniProtKB-EC"/>
</dbReference>
<dbReference type="STRING" id="36844.SAMN04488501_11656"/>
<dbReference type="AlphaFoldDB" id="A0A0L6Z7J4"/>
<name>A0A0L6Z7J4_9CLOT</name>
<dbReference type="NCBIfam" id="TIGR02433">
    <property type="entry name" value="lysidine_TilS_C"/>
    <property type="match status" value="1"/>
</dbReference>
<dbReference type="CDD" id="cd01992">
    <property type="entry name" value="TilS_N"/>
    <property type="match status" value="1"/>
</dbReference>
<dbReference type="PANTHER" id="PTHR43033">
    <property type="entry name" value="TRNA(ILE)-LYSIDINE SYNTHASE-RELATED"/>
    <property type="match status" value="1"/>
</dbReference>
<dbReference type="PATRIC" id="fig|1121318.3.peg.2823"/>
<dbReference type="SMART" id="SM00977">
    <property type="entry name" value="TilS_C"/>
    <property type="match status" value="1"/>
</dbReference>
<feature type="domain" description="Lysidine-tRNA(Ile) synthetase C-terminal" evidence="9">
    <location>
        <begin position="385"/>
        <end position="457"/>
    </location>
</feature>
<keyword evidence="11" id="KW-1185">Reference proteome</keyword>
<dbReference type="GO" id="GO:0005524">
    <property type="term" value="F:ATP binding"/>
    <property type="evidence" value="ECO:0007669"/>
    <property type="project" value="UniProtKB-UniRule"/>
</dbReference>
<dbReference type="GO" id="GO:0006400">
    <property type="term" value="P:tRNA modification"/>
    <property type="evidence" value="ECO:0007669"/>
    <property type="project" value="UniProtKB-UniRule"/>
</dbReference>
<dbReference type="NCBIfam" id="TIGR02432">
    <property type="entry name" value="lysidine_TilS_N"/>
    <property type="match status" value="1"/>
</dbReference>
<comment type="function">
    <text evidence="8">Ligates lysine onto the cytidine present at position 34 of the AUA codon-specific tRNA(Ile) that contains the anticodon CAU, in an ATP-dependent manner. Cytidine is converted to lysidine, thus changing the amino acid specificity of the tRNA from methionine to isoleucine.</text>
</comment>
<comment type="subcellular location">
    <subcellularLocation>
        <location evidence="1 8">Cytoplasm</location>
    </subcellularLocation>
</comment>
<evidence type="ECO:0000256" key="1">
    <source>
        <dbReference type="ARBA" id="ARBA00004496"/>
    </source>
</evidence>
<evidence type="ECO:0000313" key="11">
    <source>
        <dbReference type="Proteomes" id="UP000037043"/>
    </source>
</evidence>
<dbReference type="InterPro" id="IPR012796">
    <property type="entry name" value="Lysidine-tRNA-synth_C"/>
</dbReference>
<evidence type="ECO:0000256" key="2">
    <source>
        <dbReference type="ARBA" id="ARBA00022490"/>
    </source>
</evidence>
<keyword evidence="2 8" id="KW-0963">Cytoplasm</keyword>
<feature type="binding site" evidence="8">
    <location>
        <begin position="26"/>
        <end position="31"/>
    </location>
    <ligand>
        <name>ATP</name>
        <dbReference type="ChEBI" id="CHEBI:30616"/>
    </ligand>
</feature>
<dbReference type="HAMAP" id="MF_01161">
    <property type="entry name" value="tRNA_Ile_lys_synt"/>
    <property type="match status" value="1"/>
</dbReference>
<dbReference type="InterPro" id="IPR020825">
    <property type="entry name" value="Phe-tRNA_synthase-like_B3/B4"/>
</dbReference>
<gene>
    <name evidence="8 10" type="primary">tilS</name>
    <name evidence="10" type="ORF">CLHOM_28120</name>
</gene>
<evidence type="ECO:0000256" key="5">
    <source>
        <dbReference type="ARBA" id="ARBA00022741"/>
    </source>
</evidence>
<dbReference type="Gene3D" id="3.40.50.620">
    <property type="entry name" value="HUPs"/>
    <property type="match status" value="1"/>
</dbReference>
<evidence type="ECO:0000256" key="3">
    <source>
        <dbReference type="ARBA" id="ARBA00022598"/>
    </source>
</evidence>
<proteinExistence type="inferred from homology"/>
<dbReference type="Gene3D" id="3.50.40.10">
    <property type="entry name" value="Phenylalanyl-trna Synthetase, Chain B, domain 3"/>
    <property type="match status" value="1"/>
</dbReference>
<protein>
    <recommendedName>
        <fullName evidence="8">tRNA(Ile)-lysidine synthase</fullName>
        <ecNumber evidence="8">6.3.4.19</ecNumber>
    </recommendedName>
    <alternativeName>
        <fullName evidence="8">tRNA(Ile)-2-lysyl-cytidine synthase</fullName>
    </alternativeName>
    <alternativeName>
        <fullName evidence="8">tRNA(Ile)-lysidine synthetase</fullName>
    </alternativeName>
</protein>
<dbReference type="InterPro" id="IPR012795">
    <property type="entry name" value="tRNA_Ile_lys_synt_N"/>
</dbReference>
<comment type="similarity">
    <text evidence="8">Belongs to the tRNA(Ile)-lysidine synthase family.</text>
</comment>
<dbReference type="SUPFAM" id="SSF82829">
    <property type="entry name" value="MesJ substrate recognition domain-like"/>
    <property type="match status" value="1"/>
</dbReference>
<dbReference type="Gene3D" id="1.20.59.20">
    <property type="match status" value="1"/>
</dbReference>
<dbReference type="EC" id="6.3.4.19" evidence="8"/>
<dbReference type="PANTHER" id="PTHR43033:SF1">
    <property type="entry name" value="TRNA(ILE)-LYSIDINE SYNTHASE-RELATED"/>
    <property type="match status" value="1"/>
</dbReference>